<comment type="similarity">
    <text evidence="2">Belongs to the OmpP1/FadL family.</text>
</comment>
<dbReference type="InterPro" id="IPR005017">
    <property type="entry name" value="OMPP1/FadL/TodX"/>
</dbReference>
<evidence type="ECO:0000256" key="6">
    <source>
        <dbReference type="ARBA" id="ARBA00023136"/>
    </source>
</evidence>
<evidence type="ECO:0000256" key="7">
    <source>
        <dbReference type="ARBA" id="ARBA00023237"/>
    </source>
</evidence>
<dbReference type="PANTHER" id="PTHR35093:SF8">
    <property type="entry name" value="OUTER MEMBRANE PROTEIN NMB0088-RELATED"/>
    <property type="match status" value="1"/>
</dbReference>
<evidence type="ECO:0000313" key="9">
    <source>
        <dbReference type="EMBL" id="QTD47687.1"/>
    </source>
</evidence>
<gene>
    <name evidence="9" type="ORF">J3U87_19010</name>
</gene>
<dbReference type="Pfam" id="PF03349">
    <property type="entry name" value="Toluene_X"/>
    <property type="match status" value="1"/>
</dbReference>
<keyword evidence="5 8" id="KW-0732">Signal</keyword>
<keyword evidence="4" id="KW-0812">Transmembrane</keyword>
<dbReference type="AlphaFoldDB" id="A0A8A4TDN8"/>
<sequence length="469" mass="52326">MKKILFCAIFLSSFGLLAQNDMHANIDLQFRFANPGARAQAMGGAFIGLADDTTAIFANPAGLARLASTTVVAELGNTDRDNNIPFYSGTIDRVALQDFEFNLQDRDFPETTTSVPFVAYVDTRSRLKWGVFYAEQANFERRFETAGVTIPRYRNPDYLSNNTLTFFPDSDHFIDLQMRTVGVSAGFALTERLSVGVTLNYNDFQYEGKTDLFIPDFQALFPNETFNPAFLDAIEPLIGDSLARVDVDGDDQAVSVYAGILFAPNPRFSIGLAYKQQPKFEYDFTTNGIDTNTLEELPTETGVGDFRMPDSYGAGISFKPTDLFIFSLEINRVLYSELAEDFTAFFANPVDPANNRQVVGDVTEYHAGIEYIITSTTFPLSLRAGYWLEPYHALQNEKLDTQILFGYTDESGDFLASFRQNVFLQQFAEDENHITFGAGLSVGRHFALDVAADIADETSSYSLSGIYRF</sequence>
<dbReference type="KEGG" id="scor:J3U87_19010"/>
<protein>
    <submittedName>
        <fullName evidence="9">Outer membrane protein transport protein</fullName>
    </submittedName>
</protein>
<dbReference type="Gene3D" id="2.40.160.60">
    <property type="entry name" value="Outer membrane protein transport protein (OMPP1/FadL/TodX)"/>
    <property type="match status" value="1"/>
</dbReference>
<evidence type="ECO:0000256" key="2">
    <source>
        <dbReference type="ARBA" id="ARBA00008163"/>
    </source>
</evidence>
<dbReference type="EMBL" id="CP071793">
    <property type="protein sequence ID" value="QTD47687.1"/>
    <property type="molecule type" value="Genomic_DNA"/>
</dbReference>
<organism evidence="9 10">
    <name type="scientific">Sulfidibacter corallicola</name>
    <dbReference type="NCBI Taxonomy" id="2818388"/>
    <lineage>
        <taxon>Bacteria</taxon>
        <taxon>Pseudomonadati</taxon>
        <taxon>Acidobacteriota</taxon>
        <taxon>Holophagae</taxon>
        <taxon>Acanthopleuribacterales</taxon>
        <taxon>Acanthopleuribacteraceae</taxon>
        <taxon>Sulfidibacter</taxon>
    </lineage>
</organism>
<accession>A0A8A4TDN8</accession>
<feature type="chain" id="PRO_5035160523" evidence="8">
    <location>
        <begin position="19"/>
        <end position="469"/>
    </location>
</feature>
<dbReference type="GO" id="GO:0015483">
    <property type="term" value="F:long-chain fatty acid transporting porin activity"/>
    <property type="evidence" value="ECO:0007669"/>
    <property type="project" value="TreeGrafter"/>
</dbReference>
<feature type="signal peptide" evidence="8">
    <location>
        <begin position="1"/>
        <end position="18"/>
    </location>
</feature>
<evidence type="ECO:0000256" key="5">
    <source>
        <dbReference type="ARBA" id="ARBA00022729"/>
    </source>
</evidence>
<dbReference type="RefSeq" id="WP_237377354.1">
    <property type="nucleotide sequence ID" value="NZ_CP071793.1"/>
</dbReference>
<evidence type="ECO:0000256" key="4">
    <source>
        <dbReference type="ARBA" id="ARBA00022692"/>
    </source>
</evidence>
<keyword evidence="3" id="KW-1134">Transmembrane beta strand</keyword>
<name>A0A8A4TDN8_SULCO</name>
<evidence type="ECO:0000256" key="1">
    <source>
        <dbReference type="ARBA" id="ARBA00004571"/>
    </source>
</evidence>
<evidence type="ECO:0000256" key="3">
    <source>
        <dbReference type="ARBA" id="ARBA00022452"/>
    </source>
</evidence>
<keyword evidence="10" id="KW-1185">Reference proteome</keyword>
<reference evidence="9" key="1">
    <citation type="submission" date="2021-03" db="EMBL/GenBank/DDBJ databases">
        <title>Acanthopleuribacteraceae sp. M133.</title>
        <authorList>
            <person name="Wang G."/>
        </authorList>
    </citation>
    <scope>NUCLEOTIDE SEQUENCE</scope>
    <source>
        <strain evidence="9">M133</strain>
    </source>
</reference>
<comment type="subcellular location">
    <subcellularLocation>
        <location evidence="1">Cell outer membrane</location>
        <topology evidence="1">Multi-pass membrane protein</topology>
    </subcellularLocation>
</comment>
<proteinExistence type="inferred from homology"/>
<dbReference type="Proteomes" id="UP000663929">
    <property type="component" value="Chromosome"/>
</dbReference>
<dbReference type="SUPFAM" id="SSF56935">
    <property type="entry name" value="Porins"/>
    <property type="match status" value="1"/>
</dbReference>
<keyword evidence="6" id="KW-0472">Membrane</keyword>
<keyword evidence="7" id="KW-0998">Cell outer membrane</keyword>
<dbReference type="GO" id="GO:0009279">
    <property type="term" value="C:cell outer membrane"/>
    <property type="evidence" value="ECO:0007669"/>
    <property type="project" value="UniProtKB-SubCell"/>
</dbReference>
<evidence type="ECO:0000313" key="10">
    <source>
        <dbReference type="Proteomes" id="UP000663929"/>
    </source>
</evidence>
<evidence type="ECO:0000256" key="8">
    <source>
        <dbReference type="SAM" id="SignalP"/>
    </source>
</evidence>
<dbReference type="PANTHER" id="PTHR35093">
    <property type="entry name" value="OUTER MEMBRANE PROTEIN NMB0088-RELATED"/>
    <property type="match status" value="1"/>
</dbReference>